<dbReference type="AlphaFoldDB" id="A0A0E9P5U7"/>
<proteinExistence type="predicted"/>
<organism evidence="1">
    <name type="scientific">Anguilla anguilla</name>
    <name type="common">European freshwater eel</name>
    <name type="synonym">Muraena anguilla</name>
    <dbReference type="NCBI Taxonomy" id="7936"/>
    <lineage>
        <taxon>Eukaryota</taxon>
        <taxon>Metazoa</taxon>
        <taxon>Chordata</taxon>
        <taxon>Craniata</taxon>
        <taxon>Vertebrata</taxon>
        <taxon>Euteleostomi</taxon>
        <taxon>Actinopterygii</taxon>
        <taxon>Neopterygii</taxon>
        <taxon>Teleostei</taxon>
        <taxon>Anguilliformes</taxon>
        <taxon>Anguillidae</taxon>
        <taxon>Anguilla</taxon>
    </lineage>
</organism>
<sequence>MLCRPLPPLITCNCQIVRSHIVASGAMTSLPL</sequence>
<reference evidence="1" key="1">
    <citation type="submission" date="2014-11" db="EMBL/GenBank/DDBJ databases">
        <authorList>
            <person name="Amaro Gonzalez C."/>
        </authorList>
    </citation>
    <scope>NUCLEOTIDE SEQUENCE</scope>
</reference>
<dbReference type="EMBL" id="GBXM01109147">
    <property type="protein sequence ID" value="JAG99429.1"/>
    <property type="molecule type" value="Transcribed_RNA"/>
</dbReference>
<evidence type="ECO:0000313" key="1">
    <source>
        <dbReference type="EMBL" id="JAG99429.1"/>
    </source>
</evidence>
<accession>A0A0E9P5U7</accession>
<name>A0A0E9P5U7_ANGAN</name>
<reference evidence="1" key="2">
    <citation type="journal article" date="2015" name="Fish Shellfish Immunol.">
        <title>Early steps in the European eel (Anguilla anguilla)-Vibrio vulnificus interaction in the gills: Role of the RtxA13 toxin.</title>
        <authorList>
            <person name="Callol A."/>
            <person name="Pajuelo D."/>
            <person name="Ebbesson L."/>
            <person name="Teles M."/>
            <person name="MacKenzie S."/>
            <person name="Amaro C."/>
        </authorList>
    </citation>
    <scope>NUCLEOTIDE SEQUENCE</scope>
</reference>
<protein>
    <submittedName>
        <fullName evidence="1">Uncharacterized protein</fullName>
    </submittedName>
</protein>